<comment type="caution">
    <text evidence="2">The sequence shown here is derived from an EMBL/GenBank/DDBJ whole genome shotgun (WGS) entry which is preliminary data.</text>
</comment>
<dbReference type="RefSeq" id="WP_125012375.1">
    <property type="nucleotide sequence ID" value="NZ_RQVR01000006.1"/>
</dbReference>
<dbReference type="InterPro" id="IPR000601">
    <property type="entry name" value="PKD_dom"/>
</dbReference>
<dbReference type="InterPro" id="IPR035986">
    <property type="entry name" value="PKD_dom_sf"/>
</dbReference>
<dbReference type="InterPro" id="IPR013783">
    <property type="entry name" value="Ig-like_fold"/>
</dbReference>
<dbReference type="Pfam" id="PF18911">
    <property type="entry name" value="PKD_4"/>
    <property type="match status" value="1"/>
</dbReference>
<dbReference type="SUPFAM" id="SSF49299">
    <property type="entry name" value="PKD domain"/>
    <property type="match status" value="1"/>
</dbReference>
<dbReference type="InterPro" id="IPR026341">
    <property type="entry name" value="T9SS_type_B"/>
</dbReference>
<dbReference type="OrthoDB" id="9765926at2"/>
<dbReference type="EMBL" id="RQVR01000006">
    <property type="protein sequence ID" value="RRJ92172.1"/>
    <property type="molecule type" value="Genomic_DNA"/>
</dbReference>
<proteinExistence type="predicted"/>
<dbReference type="CDD" id="cd00146">
    <property type="entry name" value="PKD"/>
    <property type="match status" value="1"/>
</dbReference>
<dbReference type="SMART" id="SM00089">
    <property type="entry name" value="PKD"/>
    <property type="match status" value="2"/>
</dbReference>
<sequence>MKFKWLLFFIFLSIKSFSQGEASNWFFGSKAGIKFNADNTITVLSTSPNPIAINTNEGCSSFSDSSGNLLLYTDGRTIWDRNHVIMPNGNYTTGTGLFGDPSSTQSGIIIPNPVNPNLYYVFTVDEPHQVNATVYPNQYTGNYNEGNGVTQTIPDADDGFNNGLNYSVVDISVMGINGSIGDVINRNTHLVTYDPNPFGEEIKYKSSEKITAVKTQDGLGYWVITHFTNKFYVFKIDGNGVNQTPVISQTNPLVPISGYRRNSIGQLKASPDGKKIAIAHNQIGTELGGSSNNGAVYLYDFNNQTGVVSNPISIMQNENPYGIEFSAEVKKLYVSTSAAIIQFDLESSNIPLSSIGISSRANGSLQLGPDKKIYKANINTSNDSTLDVINDPELEGSLCNYQPEGVSLGSGVSKFGLPPFITSFFSSNITARNLCLGDITNFEVNVNGNIDTATWDFGDGSPAASSVSPNHTYTAIGNYNVTVTLVVEGTPITNSKNITISALPDAFPSSLTQCSLTSAMTDIPFNLSQATDVINGGNSNLLVSYFKLQSDVNNNISELPTNYSNVTNPEQIFAKVLNPLTGCYTLTTLELIVNSSTNPEISIRKCDDSTEDGLTQFQLSEVLITGISATATTTYFTSLNDAFLEQNPINVSFTNTIANTQTVFARVEENNECQGIYSIKLTVDKLPQIELQDTKYICTNRPTQFITLTAGLLQVNAANFTYDWSTGQTTATIQVNLPGNYTVKVTSPFGCEKTRTISVLPSNDATIQNVVIHDLVANNTVTVVLDSSSIGDYLYSLDSPNGPFQESNHFENVEAGFHTIYVYSTKGCGTTQEEISVLEIPKFFTPNQDGVNDTWNIIGMNASFYANSKIYIFDRFGKLLADVDPKSPGWNGVYNGYNLPSTDYWYLVTLENGRTDRGHFSLVR</sequence>
<dbReference type="NCBIfam" id="TIGR04131">
    <property type="entry name" value="Bac_Flav_CTERM"/>
    <property type="match status" value="1"/>
</dbReference>
<keyword evidence="3" id="KW-1185">Reference proteome</keyword>
<dbReference type="Proteomes" id="UP000271937">
    <property type="component" value="Unassembled WGS sequence"/>
</dbReference>
<gene>
    <name evidence="2" type="ORF">EG849_07080</name>
</gene>
<evidence type="ECO:0000313" key="3">
    <source>
        <dbReference type="Proteomes" id="UP000271937"/>
    </source>
</evidence>
<reference evidence="2 3" key="1">
    <citation type="submission" date="2018-11" db="EMBL/GenBank/DDBJ databases">
        <title>Flavobacterium sp. nov., YIM 102600 draft genome.</title>
        <authorList>
            <person name="Li G."/>
            <person name="Jiang Y."/>
        </authorList>
    </citation>
    <scope>NUCLEOTIDE SEQUENCE [LARGE SCALE GENOMIC DNA]</scope>
    <source>
        <strain evidence="2 3">YIM 102600</strain>
    </source>
</reference>
<organism evidence="2 3">
    <name type="scientific">Flavobacterium macacae</name>
    <dbReference type="NCBI Taxonomy" id="2488993"/>
    <lineage>
        <taxon>Bacteria</taxon>
        <taxon>Pseudomonadati</taxon>
        <taxon>Bacteroidota</taxon>
        <taxon>Flavobacteriia</taxon>
        <taxon>Flavobacteriales</taxon>
        <taxon>Flavobacteriaceae</taxon>
        <taxon>Flavobacterium</taxon>
    </lineage>
</organism>
<name>A0A3P3WAI5_9FLAO</name>
<dbReference type="Pfam" id="PF13585">
    <property type="entry name" value="CHU_C"/>
    <property type="match status" value="1"/>
</dbReference>
<accession>A0A3P3WAI5</accession>
<evidence type="ECO:0000259" key="1">
    <source>
        <dbReference type="PROSITE" id="PS50093"/>
    </source>
</evidence>
<dbReference type="InterPro" id="IPR022409">
    <property type="entry name" value="PKD/Chitinase_dom"/>
</dbReference>
<protein>
    <submittedName>
        <fullName evidence="2">PKD domain-containing protein</fullName>
    </submittedName>
</protein>
<feature type="domain" description="PKD" evidence="1">
    <location>
        <begin position="454"/>
        <end position="502"/>
    </location>
</feature>
<evidence type="ECO:0000313" key="2">
    <source>
        <dbReference type="EMBL" id="RRJ92172.1"/>
    </source>
</evidence>
<dbReference type="Gene3D" id="2.60.40.10">
    <property type="entry name" value="Immunoglobulins"/>
    <property type="match status" value="1"/>
</dbReference>
<dbReference type="SUPFAM" id="SSF63829">
    <property type="entry name" value="Calcium-dependent phosphotriesterase"/>
    <property type="match status" value="1"/>
</dbReference>
<dbReference type="PROSITE" id="PS50093">
    <property type="entry name" value="PKD"/>
    <property type="match status" value="1"/>
</dbReference>
<dbReference type="AlphaFoldDB" id="A0A3P3WAI5"/>